<feature type="domain" description="Methyltransferase type 11" evidence="1">
    <location>
        <begin position="44"/>
        <end position="129"/>
    </location>
</feature>
<dbReference type="InterPro" id="IPR013216">
    <property type="entry name" value="Methyltransf_11"/>
</dbReference>
<sequence length="266" mass="29098">MAQRRPAETHWQMNPVSRAIFDRMEAAADEALAPLRRNGLTVVEVGCGQQTNVVFEGATRVIGVDVDQPALVANTTVTDPVILSANELELAPESVDAISSIFTLEHVEEPDVVFGMLARALRPGGVLVIAVPQVRSPKAIITKFTPQSFHEWFYRRALGRDPGAHGTPFDTVLDPAIAPERLRRLATALGLDVIAEESFEDNKQRQVRTKVHLNGRAWAATRAISRALLRHDAADTDYIAVYRRSDRAPSGPVVDLLRSTDPVDAG</sequence>
<dbReference type="Pfam" id="PF08241">
    <property type="entry name" value="Methyltransf_11"/>
    <property type="match status" value="1"/>
</dbReference>
<evidence type="ECO:0000313" key="2">
    <source>
        <dbReference type="EMBL" id="MBK9297262.1"/>
    </source>
</evidence>
<dbReference type="AlphaFoldDB" id="A0A936NDY5"/>
<dbReference type="Gene3D" id="3.40.50.150">
    <property type="entry name" value="Vaccinia Virus protein VP39"/>
    <property type="match status" value="1"/>
</dbReference>
<dbReference type="EMBL" id="JADJZA010000007">
    <property type="protein sequence ID" value="MBK9297262.1"/>
    <property type="molecule type" value="Genomic_DNA"/>
</dbReference>
<proteinExistence type="predicted"/>
<evidence type="ECO:0000259" key="1">
    <source>
        <dbReference type="Pfam" id="PF08241"/>
    </source>
</evidence>
<reference evidence="2 3" key="1">
    <citation type="submission" date="2020-10" db="EMBL/GenBank/DDBJ databases">
        <title>Connecting structure to function with the recovery of over 1000 high-quality activated sludge metagenome-assembled genomes encoding full-length rRNA genes using long-read sequencing.</title>
        <authorList>
            <person name="Singleton C.M."/>
            <person name="Petriglieri F."/>
            <person name="Kristensen J.M."/>
            <person name="Kirkegaard R.H."/>
            <person name="Michaelsen T.Y."/>
            <person name="Andersen M.H."/>
            <person name="Karst S.M."/>
            <person name="Dueholm M.S."/>
            <person name="Nielsen P.H."/>
            <person name="Albertsen M."/>
        </authorList>
    </citation>
    <scope>NUCLEOTIDE SEQUENCE [LARGE SCALE GENOMIC DNA]</scope>
    <source>
        <strain evidence="2">Lyne_18-Q3-R50-59_MAXAC.006</strain>
    </source>
</reference>
<dbReference type="InterPro" id="IPR029063">
    <property type="entry name" value="SAM-dependent_MTases_sf"/>
</dbReference>
<keyword evidence="2" id="KW-0489">Methyltransferase</keyword>
<name>A0A936NDY5_9ACTN</name>
<protein>
    <submittedName>
        <fullName evidence="2">Methyltransferase domain-containing protein</fullName>
    </submittedName>
</protein>
<gene>
    <name evidence="2" type="ORF">IPN02_10625</name>
</gene>
<evidence type="ECO:0000313" key="3">
    <source>
        <dbReference type="Proteomes" id="UP000727993"/>
    </source>
</evidence>
<dbReference type="SUPFAM" id="SSF53335">
    <property type="entry name" value="S-adenosyl-L-methionine-dependent methyltransferases"/>
    <property type="match status" value="1"/>
</dbReference>
<organism evidence="2 3">
    <name type="scientific">Candidatus Neomicrothrix subdominans</name>
    <dbReference type="NCBI Taxonomy" id="2954438"/>
    <lineage>
        <taxon>Bacteria</taxon>
        <taxon>Bacillati</taxon>
        <taxon>Actinomycetota</taxon>
        <taxon>Acidimicrobiia</taxon>
        <taxon>Acidimicrobiales</taxon>
        <taxon>Microthrixaceae</taxon>
        <taxon>Candidatus Neomicrothrix</taxon>
    </lineage>
</organism>
<accession>A0A936NDY5</accession>
<comment type="caution">
    <text evidence="2">The sequence shown here is derived from an EMBL/GenBank/DDBJ whole genome shotgun (WGS) entry which is preliminary data.</text>
</comment>
<dbReference type="Proteomes" id="UP000727993">
    <property type="component" value="Unassembled WGS sequence"/>
</dbReference>
<dbReference type="GO" id="GO:0032259">
    <property type="term" value="P:methylation"/>
    <property type="evidence" value="ECO:0007669"/>
    <property type="project" value="UniProtKB-KW"/>
</dbReference>
<dbReference type="CDD" id="cd02440">
    <property type="entry name" value="AdoMet_MTases"/>
    <property type="match status" value="1"/>
</dbReference>
<dbReference type="GO" id="GO:0008757">
    <property type="term" value="F:S-adenosylmethionine-dependent methyltransferase activity"/>
    <property type="evidence" value="ECO:0007669"/>
    <property type="project" value="InterPro"/>
</dbReference>
<keyword evidence="2" id="KW-0808">Transferase</keyword>